<evidence type="ECO:0000313" key="1">
    <source>
        <dbReference type="EMBL" id="PHN07818.1"/>
    </source>
</evidence>
<keyword evidence="2" id="KW-1185">Reference proteome</keyword>
<dbReference type="Gene3D" id="1.10.30.50">
    <property type="match status" value="1"/>
</dbReference>
<dbReference type="RefSeq" id="WP_099148850.1">
    <property type="nucleotide sequence ID" value="NZ_PDUD01000005.1"/>
</dbReference>
<comment type="caution">
    <text evidence="1">The sequence shown here is derived from an EMBL/GenBank/DDBJ whole genome shotgun (WGS) entry which is preliminary data.</text>
</comment>
<dbReference type="EMBL" id="PDUD01000005">
    <property type="protein sequence ID" value="PHN07818.1"/>
    <property type="molecule type" value="Genomic_DNA"/>
</dbReference>
<sequence>MMMNFEFPEDQIYFEKLLIETDHPLSILHFTSLFDFRDPALKRKAFSRIRNSVFSTLVEEFGLVCMLQLEGCAAESGFAVDHLIPLSTNKLNKELRTIVPPKGKKVPAQSFGSNHIDNLIIACNKCNGHKKHRLLERAQLLSILRAKNMI</sequence>
<reference evidence="1 2" key="1">
    <citation type="submission" date="2017-10" db="EMBL/GenBank/DDBJ databases">
        <title>The draft genome sequence of Lewinella nigricans NBRC 102662.</title>
        <authorList>
            <person name="Wang K."/>
        </authorList>
    </citation>
    <scope>NUCLEOTIDE SEQUENCE [LARGE SCALE GENOMIC DNA]</scope>
    <source>
        <strain evidence="1 2">NBRC 102662</strain>
    </source>
</reference>
<organism evidence="1 2">
    <name type="scientific">Flavilitoribacter nigricans (strain ATCC 23147 / DSM 23189 / NBRC 102662 / NCIMB 1420 / SS-2)</name>
    <name type="common">Lewinella nigricans</name>
    <dbReference type="NCBI Taxonomy" id="1122177"/>
    <lineage>
        <taxon>Bacteria</taxon>
        <taxon>Pseudomonadati</taxon>
        <taxon>Bacteroidota</taxon>
        <taxon>Saprospiria</taxon>
        <taxon>Saprospirales</taxon>
        <taxon>Lewinellaceae</taxon>
        <taxon>Flavilitoribacter</taxon>
    </lineage>
</organism>
<proteinExistence type="predicted"/>
<dbReference type="OrthoDB" id="9802901at2"/>
<name>A0A2D0NHB6_FLAN2</name>
<evidence type="ECO:0008006" key="3">
    <source>
        <dbReference type="Google" id="ProtNLM"/>
    </source>
</evidence>
<dbReference type="InterPro" id="IPR003615">
    <property type="entry name" value="HNH_nuc"/>
</dbReference>
<dbReference type="Proteomes" id="UP000223913">
    <property type="component" value="Unassembled WGS sequence"/>
</dbReference>
<evidence type="ECO:0000313" key="2">
    <source>
        <dbReference type="Proteomes" id="UP000223913"/>
    </source>
</evidence>
<gene>
    <name evidence="1" type="ORF">CRP01_04665</name>
</gene>
<dbReference type="CDD" id="cd00085">
    <property type="entry name" value="HNHc"/>
    <property type="match status" value="1"/>
</dbReference>
<dbReference type="AlphaFoldDB" id="A0A2D0NHB6"/>
<accession>A0A2D0NHB6</accession>
<protein>
    <recommendedName>
        <fullName evidence="3">HNH endonuclease</fullName>
    </recommendedName>
</protein>